<keyword evidence="1" id="KW-0812">Transmembrane</keyword>
<dbReference type="Pfam" id="PF07077">
    <property type="entry name" value="DUF1345"/>
    <property type="match status" value="1"/>
</dbReference>
<feature type="transmembrane region" description="Helical" evidence="1">
    <location>
        <begin position="40"/>
        <end position="58"/>
    </location>
</feature>
<gene>
    <name evidence="2" type="ORF">LR394_35735</name>
</gene>
<feature type="transmembrane region" description="Helical" evidence="1">
    <location>
        <begin position="118"/>
        <end position="143"/>
    </location>
</feature>
<dbReference type="EMBL" id="JAJOMB010000028">
    <property type="protein sequence ID" value="MCD5316263.1"/>
    <property type="molecule type" value="Genomic_DNA"/>
</dbReference>
<feature type="transmembrane region" description="Helical" evidence="1">
    <location>
        <begin position="196"/>
        <end position="218"/>
    </location>
</feature>
<protein>
    <submittedName>
        <fullName evidence="2">DUF1345 domain-containing protein</fullName>
    </submittedName>
</protein>
<comment type="caution">
    <text evidence="2">The sequence shown here is derived from an EMBL/GenBank/DDBJ whole genome shotgun (WGS) entry which is preliminary data.</text>
</comment>
<dbReference type="Proteomes" id="UP001138997">
    <property type="component" value="Unassembled WGS sequence"/>
</dbReference>
<reference evidence="2" key="1">
    <citation type="submission" date="2021-11" db="EMBL/GenBank/DDBJ databases">
        <title>Streptomyces corallinus and Kineosporia corallina sp. nov., two new coral-derived marine actinobacteria.</title>
        <authorList>
            <person name="Buangrab K."/>
            <person name="Sutthacheep M."/>
            <person name="Yeemin T."/>
            <person name="Harunari E."/>
            <person name="Igarashi Y."/>
            <person name="Sripreechasak P."/>
            <person name="Kanchanasin P."/>
            <person name="Tanasupawat S."/>
            <person name="Phongsopitanun W."/>
        </authorList>
    </citation>
    <scope>NUCLEOTIDE SEQUENCE</scope>
    <source>
        <strain evidence="2">JCM 31032</strain>
    </source>
</reference>
<accession>A0A9X1NND7</accession>
<organism evidence="2 3">
    <name type="scientific">Kineosporia babensis</name>
    <dbReference type="NCBI Taxonomy" id="499548"/>
    <lineage>
        <taxon>Bacteria</taxon>
        <taxon>Bacillati</taxon>
        <taxon>Actinomycetota</taxon>
        <taxon>Actinomycetes</taxon>
        <taxon>Kineosporiales</taxon>
        <taxon>Kineosporiaceae</taxon>
        <taxon>Kineosporia</taxon>
    </lineage>
</organism>
<evidence type="ECO:0000313" key="2">
    <source>
        <dbReference type="EMBL" id="MCD5316263.1"/>
    </source>
</evidence>
<name>A0A9X1NND7_9ACTN</name>
<keyword evidence="1" id="KW-0472">Membrane</keyword>
<evidence type="ECO:0000313" key="3">
    <source>
        <dbReference type="Proteomes" id="UP001138997"/>
    </source>
</evidence>
<feature type="transmembrane region" description="Helical" evidence="1">
    <location>
        <begin position="165"/>
        <end position="184"/>
    </location>
</feature>
<dbReference type="InterPro" id="IPR009781">
    <property type="entry name" value="DUF1345"/>
</dbReference>
<sequence length="221" mass="24512">MAGQWRAKWWHVETYRALLSLIPTVVVSSLMSGDIVLKTLAGWDAFAIAFLGLSWLALHNRSPQELRLVVERSRRRKRLGEQMGLSPKDLTESASLMAMAATLWVLPQADEKPFSQEVVIGVCLVGVVTSWIVTHLGYLSIYIEEYVHAGGLDFPGDQEPDIGDFAYFAFGIGTSFGATDVTVTRRGIRRHVLRHGILSFVLNTAVVAVMLTFVTSYLSSR</sequence>
<dbReference type="RefSeq" id="WP_231449116.1">
    <property type="nucleotide sequence ID" value="NZ_JAJOMB010000028.1"/>
</dbReference>
<proteinExistence type="predicted"/>
<evidence type="ECO:0000256" key="1">
    <source>
        <dbReference type="SAM" id="Phobius"/>
    </source>
</evidence>
<dbReference type="AlphaFoldDB" id="A0A9X1NND7"/>
<keyword evidence="1" id="KW-1133">Transmembrane helix</keyword>
<keyword evidence="3" id="KW-1185">Reference proteome</keyword>
<feature type="transmembrane region" description="Helical" evidence="1">
    <location>
        <begin position="15"/>
        <end position="33"/>
    </location>
</feature>